<feature type="region of interest" description="Disordered" evidence="4">
    <location>
        <begin position="1512"/>
        <end position="1537"/>
    </location>
</feature>
<dbReference type="Gene3D" id="3.40.50.12780">
    <property type="entry name" value="N-terminal domain of ligase-like"/>
    <property type="match status" value="2"/>
</dbReference>
<dbReference type="Gene3D" id="3.40.50.720">
    <property type="entry name" value="NAD(P)-binding Rossmann-like Domain"/>
    <property type="match status" value="1"/>
</dbReference>
<evidence type="ECO:0000256" key="4">
    <source>
        <dbReference type="SAM" id="MobiDB-lite"/>
    </source>
</evidence>
<feature type="region of interest" description="Disordered" evidence="4">
    <location>
        <begin position="1639"/>
        <end position="1687"/>
    </location>
</feature>
<dbReference type="FunFam" id="3.40.50.980:FF:000002">
    <property type="entry name" value="Enterobactin synthetase component F"/>
    <property type="match status" value="1"/>
</dbReference>
<dbReference type="InterPro" id="IPR006162">
    <property type="entry name" value="Ppantetheine_attach_site"/>
</dbReference>
<dbReference type="FunFam" id="3.30.300.30:FF:000010">
    <property type="entry name" value="Enterobactin synthetase component F"/>
    <property type="match status" value="1"/>
</dbReference>
<dbReference type="FunFam" id="2.30.38.10:FF:000001">
    <property type="entry name" value="Non-ribosomal peptide synthetase PvdI"/>
    <property type="match status" value="1"/>
</dbReference>
<dbReference type="InterPro" id="IPR001242">
    <property type="entry name" value="Condensation_dom"/>
</dbReference>
<feature type="domain" description="Carrier" evidence="5">
    <location>
        <begin position="986"/>
        <end position="1063"/>
    </location>
</feature>
<dbReference type="Pfam" id="PF00668">
    <property type="entry name" value="Condensation"/>
    <property type="match status" value="2"/>
</dbReference>
<dbReference type="InterPro" id="IPR009081">
    <property type="entry name" value="PP-bd_ACP"/>
</dbReference>
<dbReference type="GO" id="GO:0043041">
    <property type="term" value="P:amino acid activation for nonribosomal peptide biosynthetic process"/>
    <property type="evidence" value="ECO:0007669"/>
    <property type="project" value="TreeGrafter"/>
</dbReference>
<sequence>MSLHEESLREDDHRPLSGAQEGLWYAGRLASDSAAYNTAEAVEIHGALDTGLFETALRRTVAEADTFALRFLDTDDGPRCHRAPDADDWTLRRIDVGDADDPEAAAREWIRTDLATPTDPAEGPLFSHTLLTLAPDRHLWLLRAHHILLDGYGYKLLGRRLADTYNALVEGREPAPAGFAPVSRLQTEEAAYLASERCARDRAYWSRRLAGLPEPARLTRRTAAPVAPFLRRTVELESADARALSDTAARLDVTRADLLAAAAVVYLHRMTGADDLVLGMATMSRSGSAALRTPGTASDVLPLRVAADPGAAVADLVRAVADEVRQLRRHQRYRGEFIRRDLNLLGTGRRLYGPVLNIVPFTESLEFGGHPATWHHLSGGAVDDLQITVRPGPRPDGLWLAFDANPALYDEDELALHRDRFTALLRRLARAAPTTPVGDLDLLLPGEHPRDAPVRDFPVAATLTDLFERQVEARPRRVAVTHEGERLTYAELDAEANRLARLLVERGAAPGRVVALALHRGMRLLPALLAVLKTGAAYLPLDPGHPAERLRLVMDDASPVLLVTETDLARRLTGGVPTVVLDDPAVEADLAARPAGRLTDTERSGPTSPSDVAYVIHTSGSTGRPKGVPVPHANVVRLFAAAAEHFDFGEDDTWTLFHSYAFDFSVWEIWGALLHGGRLVVVPYAVSRSPRDFLRLLHREGVTVLNQTPSAFEQLMDADGEQAPGSGPDPAGTLRYVVFGGEALRPERLRPWADRHGLESPALVNMYGITETTVHVTHHRITRADLVDPRRTSVIGRPLADLRVHLLDAAGRPVPPGAVGEMHVAGAGVAAGYLDRPGPTAERFLDDPFGPPGGRMYRSGDLARRRADGTLEYLGRADQQVQLRGFRVEPGEIEAVLATHPRVSRAAVVVRRADNGARQLVAYTVSAGQEPPSPAELRAHAAAQLPDHMVPAACVGVDALPLTANGKLDTDALPAPDFTAAAAGARPRTPRQALLCALFEDVLRLPRDTVGVDADFFDLGGDSLLATRLLARLRHETGAEVAITALFDGPTPAALAQRITDRPSTAPDRPALGDLDRPERVPPSYAQERMWFLNRLDAAAATYNIPLVVPVGPTVDAEALHAALGDLADRHESLRTVFAERDGVPRQRILPPGESRPRLRRVDCPADEVAAHVAAASRHRFDLAGEGPLAAWLLGTGAERTLLLVLHHSAADGWSLRPLADDLSAAYAARRAGRAPAWAPLPAQYADYAVWQRALLAPAPDGGGRLERLTAHWSEALAGLPEECTVPGDRPRPAAPRGGGAQVTETVDAALHRGLLDLAERADASLFMVLHAALSALLTRCGAGEDIVVGTPVAGRFEPALDDLIGLFANTLVLRADTSGNPAFRDLLARLRPHDLAALDHQDLPFDRLVDELNPPRRPGRHPLFQVMLALQNNEPAVLRLDDREVPLRPTATGTAKFDLFVDVLERRGADGTPDGLDLHVEYATDLYDASTAEEFARALRESLRAVCADPDRRIGDLPAPPPRTPAAPRAVDAAEPADAALSVPGIRDAVALPGPDGEPPHLYVVAGRADAAERVERVLDEAGHGAVRVTAVNALPRTADGALDTDALRALPPVDRTAAEAWRRRLARVPGVRTAEAGVEAAAEEPGHRHVGPPRRTAPPAPDDSPRTATGAVPALSEGPEPAEPTVPDWARALVRAAERDRGDIVHVHADGSETRRSYASLLTEASRVLAGLRRAGLRPGDRVILQCDATEDFLAVLWGCLLGGFVAVPLTVPASYATSSAALTKLEGIWRMLGRPWTVCSAGPAAGLRDLAARRNWPGLRLTTADALREAPEDRDWYAARPDDLALMLMTSGSTGLPKAVRLTHRNVLTRSAATAAVNRLGERDVSLNWIPLDHVTGVVMFHLRDVYLGCRQIHAPTSWILQDPPRWMDLAHRHRVTVTWAPNFAFGLLAEQADRFRDREWDLTPMRLVMNAGEVVVAAAARRFLHTLKPFGLPQDVMHPGWGMSETCSVVTDAVLPAEPPGTDETFVSCGLPYPGFAMRIVDERHTVLAEGDVGRLQVRGTSVTGGYHDNPAADAEAFTDDGWFDTGDLAFLRDGELYITGRAKDVIIVNGVNHHSHEIEACVEELPCVVRSFTAACAVRSDPSAATDELALFVHLAPGHDPATALREIAGKVTREIGVSPAFLVPIAADAVPKTEIGKIQRTRLRKSFEAGAFDDAVRRAQVLLGTAATLPDWFLRPVWQRAERHRPRAAAADRHTLVLAGEDPRARDLAEHLARALRADGGLCTQVTGGASPTRQDAARYRIRLAEEADHKALLRALEADGRPVDAIVHLGAPHTAAAADPTAAETDTDSLIALARALADRPAGPGGPRPVDLLYVTAGAQAVTAEDRPSPAHAMAGAVLKSLREEVGGLRCVHLDLDPRGEEDPVPLLLAETAGTPADTEVAHRDGRRLVRRLAPLPEPAPRTEPPTADGFHLISGGLGGVGTELAAHLLRTPGTRLLVLGRTPLPTQDTRPEHPAAEEAPAARVEAHRRLRELGEVRYACADVTDERQVRDAVRAAAEHWGVPLVSVLHLAGTLVERPVDELDPAAWRTALDAKVRGAWTLHRMSADHPVDSFVTFSSVNGYFGGAMNTAYAAANAYLDALALHRRALGLPAQSLAWSMWRERGMSSGYRLAPLTEARGYRVLDTAAALRSFDLARTLDEPHLLIGADRGAPWVRSHVLEPARQVRRLAGRVALEEGADLGALYRAAAEAAGGDHWVLRAAGGAERPAAPFDDAGERLRALEGRLAALWREVLGRDRVGPDENFFDLGGNSLLLVSAQSAVNRAFGCDLSVVDLFAHPTVRDLARHLSTLTGPEAPTAADAPPAADPQTPPRTAGTGPSGLDRAKERAQRQRAARARRSARHGKDRGHA</sequence>
<dbReference type="Gene3D" id="3.30.300.30">
    <property type="match status" value="2"/>
</dbReference>
<dbReference type="SMART" id="SM00822">
    <property type="entry name" value="PKS_KR"/>
    <property type="match status" value="1"/>
</dbReference>
<dbReference type="CDD" id="cd17643">
    <property type="entry name" value="A_NRPS_Cytc1-like"/>
    <property type="match status" value="1"/>
</dbReference>
<dbReference type="InterPro" id="IPR025110">
    <property type="entry name" value="AMP-bd_C"/>
</dbReference>
<dbReference type="Pfam" id="PF00550">
    <property type="entry name" value="PP-binding"/>
    <property type="match status" value="2"/>
</dbReference>
<dbReference type="SUPFAM" id="SSF51735">
    <property type="entry name" value="NAD(P)-binding Rossmann-fold domains"/>
    <property type="match status" value="2"/>
</dbReference>
<evidence type="ECO:0000256" key="1">
    <source>
        <dbReference type="ARBA" id="ARBA00001957"/>
    </source>
</evidence>
<dbReference type="InterPro" id="IPR057326">
    <property type="entry name" value="KR_dom"/>
</dbReference>
<name>A0A6G2B621_9ACTN</name>
<dbReference type="Pfam" id="PF13193">
    <property type="entry name" value="AMP-binding_C"/>
    <property type="match status" value="1"/>
</dbReference>
<dbReference type="InterPro" id="IPR023213">
    <property type="entry name" value="CAT-like_dom_sf"/>
</dbReference>
<dbReference type="Gene3D" id="3.30.559.30">
    <property type="entry name" value="Nonribosomal peptide synthetase, condensation domain"/>
    <property type="match status" value="2"/>
</dbReference>
<feature type="compositionally biased region" description="Low complexity" evidence="4">
    <location>
        <begin position="2861"/>
        <end position="2871"/>
    </location>
</feature>
<dbReference type="InterPro" id="IPR013968">
    <property type="entry name" value="PKS_KR"/>
</dbReference>
<keyword evidence="3" id="KW-0597">Phosphoprotein</keyword>
<dbReference type="InterPro" id="IPR036291">
    <property type="entry name" value="NAD(P)-bd_dom_sf"/>
</dbReference>
<dbReference type="InterPro" id="IPR036736">
    <property type="entry name" value="ACP-like_sf"/>
</dbReference>
<dbReference type="InterPro" id="IPR000873">
    <property type="entry name" value="AMP-dep_synth/lig_dom"/>
</dbReference>
<dbReference type="InterPro" id="IPR020806">
    <property type="entry name" value="PKS_PP-bd"/>
</dbReference>
<dbReference type="PROSITE" id="PS00455">
    <property type="entry name" value="AMP_BINDING"/>
    <property type="match status" value="2"/>
</dbReference>
<evidence type="ECO:0000313" key="7">
    <source>
        <dbReference type="Proteomes" id="UP000473014"/>
    </source>
</evidence>
<dbReference type="GO" id="GO:0008610">
    <property type="term" value="P:lipid biosynthetic process"/>
    <property type="evidence" value="ECO:0007669"/>
    <property type="project" value="UniProtKB-ARBA"/>
</dbReference>
<dbReference type="SUPFAM" id="SSF56801">
    <property type="entry name" value="Acetyl-CoA synthetase-like"/>
    <property type="match status" value="2"/>
</dbReference>
<dbReference type="SUPFAM" id="SSF47336">
    <property type="entry name" value="ACP-like"/>
    <property type="match status" value="2"/>
</dbReference>
<dbReference type="InterPro" id="IPR020845">
    <property type="entry name" value="AMP-binding_CS"/>
</dbReference>
<proteinExistence type="predicted"/>
<feature type="region of interest" description="Disordered" evidence="4">
    <location>
        <begin position="1061"/>
        <end position="1080"/>
    </location>
</feature>
<dbReference type="SMART" id="SM00823">
    <property type="entry name" value="PKS_PP"/>
    <property type="match status" value="2"/>
</dbReference>
<dbReference type="FunFam" id="3.40.50.12780:FF:000012">
    <property type="entry name" value="Non-ribosomal peptide synthetase"/>
    <property type="match status" value="1"/>
</dbReference>
<dbReference type="Gene3D" id="1.10.1200.10">
    <property type="entry name" value="ACP-like"/>
    <property type="match status" value="2"/>
</dbReference>
<dbReference type="EMBL" id="WIXO01000001">
    <property type="protein sequence ID" value="MTE17707.1"/>
    <property type="molecule type" value="Genomic_DNA"/>
</dbReference>
<evidence type="ECO:0000256" key="2">
    <source>
        <dbReference type="ARBA" id="ARBA00022450"/>
    </source>
</evidence>
<feature type="domain" description="Carrier" evidence="5">
    <location>
        <begin position="2784"/>
        <end position="2859"/>
    </location>
</feature>
<dbReference type="Gene3D" id="3.30.559.10">
    <property type="entry name" value="Chloramphenicol acetyltransferase-like domain"/>
    <property type="match status" value="2"/>
</dbReference>
<dbReference type="GO" id="GO:0044550">
    <property type="term" value="P:secondary metabolite biosynthetic process"/>
    <property type="evidence" value="ECO:0007669"/>
    <property type="project" value="UniProtKB-ARBA"/>
</dbReference>
<comment type="cofactor">
    <cofactor evidence="1">
        <name>pantetheine 4'-phosphate</name>
        <dbReference type="ChEBI" id="CHEBI:47942"/>
    </cofactor>
</comment>
<gene>
    <name evidence="6" type="ORF">F0L17_00880</name>
</gene>
<dbReference type="InterPro" id="IPR010071">
    <property type="entry name" value="AA_adenyl_dom"/>
</dbReference>
<dbReference type="InterPro" id="IPR042099">
    <property type="entry name" value="ANL_N_sf"/>
</dbReference>
<dbReference type="Pfam" id="PF08659">
    <property type="entry name" value="KR"/>
    <property type="match status" value="1"/>
</dbReference>
<keyword evidence="2" id="KW-0596">Phosphopantetheine</keyword>
<dbReference type="GO" id="GO:0003824">
    <property type="term" value="F:catalytic activity"/>
    <property type="evidence" value="ECO:0007669"/>
    <property type="project" value="InterPro"/>
</dbReference>
<feature type="compositionally biased region" description="Basic residues" evidence="4">
    <location>
        <begin position="2898"/>
        <end position="2917"/>
    </location>
</feature>
<dbReference type="PROSITE" id="PS50075">
    <property type="entry name" value="CARRIER"/>
    <property type="match status" value="2"/>
</dbReference>
<dbReference type="SUPFAM" id="SSF52777">
    <property type="entry name" value="CoA-dependent acyltransferases"/>
    <property type="match status" value="4"/>
</dbReference>
<protein>
    <submittedName>
        <fullName evidence="6">Amino acid adenylation domain-containing protein</fullName>
    </submittedName>
</protein>
<dbReference type="PROSITE" id="PS00012">
    <property type="entry name" value="PHOSPHOPANTETHEINE"/>
    <property type="match status" value="1"/>
</dbReference>
<feature type="region of interest" description="Disordered" evidence="4">
    <location>
        <begin position="2860"/>
        <end position="2917"/>
    </location>
</feature>
<dbReference type="PANTHER" id="PTHR45527">
    <property type="entry name" value="NONRIBOSOMAL PEPTIDE SYNTHETASE"/>
    <property type="match status" value="1"/>
</dbReference>
<feature type="compositionally biased region" description="Low complexity" evidence="4">
    <location>
        <begin position="1527"/>
        <end position="1537"/>
    </location>
</feature>
<dbReference type="GO" id="GO:0005829">
    <property type="term" value="C:cytosol"/>
    <property type="evidence" value="ECO:0007669"/>
    <property type="project" value="TreeGrafter"/>
</dbReference>
<dbReference type="InterPro" id="IPR045851">
    <property type="entry name" value="AMP-bd_C_sf"/>
</dbReference>
<evidence type="ECO:0000259" key="5">
    <source>
        <dbReference type="PROSITE" id="PS50075"/>
    </source>
</evidence>
<dbReference type="RefSeq" id="WP_155069303.1">
    <property type="nucleotide sequence ID" value="NZ_WIXO01000001.1"/>
</dbReference>
<dbReference type="PANTHER" id="PTHR45527:SF14">
    <property type="entry name" value="PLIPASTATIN SYNTHASE SUBUNIT B"/>
    <property type="match status" value="1"/>
</dbReference>
<accession>A0A6G2B621</accession>
<evidence type="ECO:0000256" key="3">
    <source>
        <dbReference type="ARBA" id="ARBA00022553"/>
    </source>
</evidence>
<dbReference type="CDD" id="cd19540">
    <property type="entry name" value="LCL_NRPS-like"/>
    <property type="match status" value="1"/>
</dbReference>
<dbReference type="NCBIfam" id="TIGR01733">
    <property type="entry name" value="AA-adenyl-dom"/>
    <property type="match status" value="1"/>
</dbReference>
<comment type="caution">
    <text evidence="6">The sequence shown here is derived from an EMBL/GenBank/DDBJ whole genome shotgun (WGS) entry which is preliminary data.</text>
</comment>
<organism evidence="6 7">
    <name type="scientific">Streptomyces taklimakanensis</name>
    <dbReference type="NCBI Taxonomy" id="2569853"/>
    <lineage>
        <taxon>Bacteria</taxon>
        <taxon>Bacillati</taxon>
        <taxon>Actinomycetota</taxon>
        <taxon>Actinomycetes</taxon>
        <taxon>Kitasatosporales</taxon>
        <taxon>Streptomycetaceae</taxon>
        <taxon>Streptomyces</taxon>
    </lineage>
</organism>
<dbReference type="CDD" id="cd08953">
    <property type="entry name" value="KR_2_SDR_x"/>
    <property type="match status" value="1"/>
</dbReference>
<evidence type="ECO:0000313" key="6">
    <source>
        <dbReference type="EMBL" id="MTE17707.1"/>
    </source>
</evidence>
<dbReference type="SMART" id="SM01294">
    <property type="entry name" value="PKS_PP_betabranch"/>
    <property type="match status" value="1"/>
</dbReference>
<dbReference type="OrthoDB" id="2472181at2"/>
<dbReference type="Proteomes" id="UP000473014">
    <property type="component" value="Unassembled WGS sequence"/>
</dbReference>
<dbReference type="CDD" id="cd05906">
    <property type="entry name" value="A_NRPS_TubE_like"/>
    <property type="match status" value="1"/>
</dbReference>
<dbReference type="FunFam" id="3.40.50.980:FF:000001">
    <property type="entry name" value="Non-ribosomal peptide synthetase"/>
    <property type="match status" value="1"/>
</dbReference>
<dbReference type="Pfam" id="PF00501">
    <property type="entry name" value="AMP-binding"/>
    <property type="match status" value="2"/>
</dbReference>
<dbReference type="GO" id="GO:0017000">
    <property type="term" value="P:antibiotic biosynthetic process"/>
    <property type="evidence" value="ECO:0007669"/>
    <property type="project" value="UniProtKB-ARBA"/>
</dbReference>
<dbReference type="GO" id="GO:0031177">
    <property type="term" value="F:phosphopantetheine binding"/>
    <property type="evidence" value="ECO:0007669"/>
    <property type="project" value="InterPro"/>
</dbReference>
<reference evidence="6 7" key="1">
    <citation type="submission" date="2019-11" db="EMBL/GenBank/DDBJ databases">
        <authorList>
            <person name="Yuan L."/>
        </authorList>
    </citation>
    <scope>NUCLEOTIDE SEQUENCE [LARGE SCALE GENOMIC DNA]</scope>
    <source>
        <strain evidence="6 7">TRM43335</strain>
    </source>
</reference>
<feature type="region of interest" description="Disordered" evidence="4">
    <location>
        <begin position="2511"/>
        <end position="2531"/>
    </location>
</feature>
<keyword evidence="7" id="KW-1185">Reference proteome</keyword>